<feature type="compositionally biased region" description="Polar residues" evidence="6">
    <location>
        <begin position="1"/>
        <end position="11"/>
    </location>
</feature>
<evidence type="ECO:0000313" key="8">
    <source>
        <dbReference type="Proteomes" id="UP000005947"/>
    </source>
</evidence>
<keyword evidence="3 4" id="KW-0788">Thiol protease</keyword>
<dbReference type="PANTHER" id="PTHR10363:SF2">
    <property type="entry name" value="BLEOMYCIN HYDROLASE"/>
    <property type="match status" value="1"/>
</dbReference>
<comment type="caution">
    <text evidence="7">The sequence shown here is derived from an EMBL/GenBank/DDBJ whole genome shotgun (WGS) entry which is preliminary data.</text>
</comment>
<proteinExistence type="inferred from homology"/>
<name>F1T5C8_9ACTN</name>
<dbReference type="Pfam" id="PF03051">
    <property type="entry name" value="Peptidase_C1_2"/>
    <property type="match status" value="2"/>
</dbReference>
<comment type="similarity">
    <text evidence="4">Belongs to the peptidase C1 family.</text>
</comment>
<evidence type="ECO:0000256" key="6">
    <source>
        <dbReference type="SAM" id="MobiDB-lite"/>
    </source>
</evidence>
<keyword evidence="8" id="KW-1185">Reference proteome</keyword>
<dbReference type="GO" id="GO:0009636">
    <property type="term" value="P:response to toxic substance"/>
    <property type="evidence" value="ECO:0007669"/>
    <property type="project" value="TreeGrafter"/>
</dbReference>
<gene>
    <name evidence="7" type="ORF">HMPREF0091_10806</name>
</gene>
<evidence type="ECO:0000256" key="5">
    <source>
        <dbReference type="PIRSR" id="PIRSR005700-1"/>
    </source>
</evidence>
<dbReference type="GO" id="GO:0005737">
    <property type="term" value="C:cytoplasm"/>
    <property type="evidence" value="ECO:0007669"/>
    <property type="project" value="TreeGrafter"/>
</dbReference>
<feature type="compositionally biased region" description="Basic and acidic residues" evidence="6">
    <location>
        <begin position="263"/>
        <end position="285"/>
    </location>
</feature>
<protein>
    <recommendedName>
        <fullName evidence="4">Aminopeptidase</fullName>
    </recommendedName>
</protein>
<dbReference type="Gene3D" id="3.90.70.10">
    <property type="entry name" value="Cysteine proteinases"/>
    <property type="match status" value="2"/>
</dbReference>
<sequence length="507" mass="57823">MAQVSSHNTLSPAWAKQQNKHFTKQRANKIARNAVTSMDIMSAARDISTMRTYTDTYGIAIPKVGEITNQRHSGRCWMFASYNVARQETMKFLDVDTFEFSQAYGMFYDKLEKANATLEYIISTRDKDLESREVEYLLDGVAADGGYFFYAMNLIRKWGVVPKEAMPETACSENSEQMDNQLARLLHKDIFELRTQAEQGASVETLHELKDEMLKEVYTFLCICLGNPPESFGLHIEVGSKCKADASKIHAVLPEPQDDEKDDSQKSKAKVKDKAKDEDEEKDHKDRVTVLYDTNLTPQEFTKKYVPFNPEEYIQLTSIPSSKFEYNKVYHVQFDDSVLGGFAARFLNVEPEVLEQAAISALKDGRPVSMACDVCQQFPRYIDDFKYILATDTVDMNGLFGIDFDMSRPSMVDTHETGLTHAMTFQGVQLDKKGKPQAWRIENSWGKDAGKDGYLIMSSDWFRLYGGEIDIARKYLSSQLLDIWDNGVDIEVMPWSNMGRALNLRKK</sequence>
<evidence type="ECO:0000256" key="4">
    <source>
        <dbReference type="PIRNR" id="PIRNR005700"/>
    </source>
</evidence>
<dbReference type="SUPFAM" id="SSF54001">
    <property type="entry name" value="Cysteine proteinases"/>
    <property type="match status" value="1"/>
</dbReference>
<keyword evidence="1 4" id="KW-0645">Protease</keyword>
<dbReference type="PROSITE" id="PS00139">
    <property type="entry name" value="THIOL_PROTEASE_CYS"/>
    <property type="match status" value="1"/>
</dbReference>
<keyword evidence="4" id="KW-0031">Aminopeptidase</keyword>
<evidence type="ECO:0000256" key="2">
    <source>
        <dbReference type="ARBA" id="ARBA00022801"/>
    </source>
</evidence>
<reference evidence="7 8" key="1">
    <citation type="submission" date="2011-02" db="EMBL/GenBank/DDBJ databases">
        <authorList>
            <person name="Muzny D."/>
            <person name="Qin X."/>
            <person name="Buhay C."/>
            <person name="Dugan-Rocha S."/>
            <person name="Ding Y."/>
            <person name="Chen G."/>
            <person name="Hawes A."/>
            <person name="Holder M."/>
            <person name="Jhangiani S."/>
            <person name="Johnson A."/>
            <person name="Khan Z."/>
            <person name="Li Z."/>
            <person name="Liu W."/>
            <person name="Liu X."/>
            <person name="Perez L."/>
            <person name="Shen H."/>
            <person name="Wang Q."/>
            <person name="Watt J."/>
            <person name="Xi L."/>
            <person name="Xin Y."/>
            <person name="Zhou J."/>
            <person name="Deng J."/>
            <person name="Jiang H."/>
            <person name="Liu Y."/>
            <person name="Qu J."/>
            <person name="Song X.-Z."/>
            <person name="Zhang L."/>
            <person name="Villasana D."/>
            <person name="Johnson A."/>
            <person name="Liu J."/>
            <person name="Liyanage D."/>
            <person name="Lorensuhewa L."/>
            <person name="Robinson T."/>
            <person name="Song A."/>
            <person name="Song B.-B."/>
            <person name="Dinh H."/>
            <person name="Thornton R."/>
            <person name="Coyle M."/>
            <person name="Francisco L."/>
            <person name="Jackson L."/>
            <person name="Javaid M."/>
            <person name="Korchina V."/>
            <person name="Kovar C."/>
            <person name="Mata R."/>
            <person name="Mathew T."/>
            <person name="Ngo R."/>
            <person name="Nguyen L."/>
            <person name="Nguyen N."/>
            <person name="Okwuonu G."/>
            <person name="Ongeri F."/>
            <person name="Pham C."/>
            <person name="Simmons D."/>
            <person name="Wilczek-Boney K."/>
            <person name="Hale W."/>
            <person name="Jakkamsetti A."/>
            <person name="Pham P."/>
            <person name="Ruth R."/>
            <person name="San Lucas F."/>
            <person name="Warren J."/>
            <person name="Zhang J."/>
            <person name="Zhao Z."/>
            <person name="Zhou C."/>
            <person name="Zhu D."/>
            <person name="Lee S."/>
            <person name="Bess C."/>
            <person name="Blankenburg K."/>
            <person name="Forbes L."/>
            <person name="Fu Q."/>
            <person name="Gubbala S."/>
            <person name="Hirani K."/>
            <person name="Jayaseelan J.C."/>
            <person name="Lara F."/>
            <person name="Munidasa M."/>
            <person name="Palculict T."/>
            <person name="Patil S."/>
            <person name="Pu L.-L."/>
            <person name="Saada N."/>
            <person name="Tang L."/>
            <person name="Weissenberger G."/>
            <person name="Zhu Y."/>
            <person name="Hemphill L."/>
            <person name="Shang Y."/>
            <person name="Youmans B."/>
            <person name="Ayvaz T."/>
            <person name="Ross M."/>
            <person name="Santibanez J."/>
            <person name="Aqrawi P."/>
            <person name="Gross S."/>
            <person name="Joshi V."/>
            <person name="Fowler G."/>
            <person name="Nazareth L."/>
            <person name="Reid J."/>
            <person name="Worley K."/>
            <person name="Petrosino J."/>
            <person name="Highlander S."/>
            <person name="Gibbs R."/>
        </authorList>
    </citation>
    <scope>NUCLEOTIDE SEQUENCE [LARGE SCALE GENOMIC DNA]</scope>
    <source>
        <strain evidence="7 8">DSM 15829</strain>
    </source>
</reference>
<accession>F1T5C8</accession>
<dbReference type="PANTHER" id="PTHR10363">
    <property type="entry name" value="BLEOMYCIN HYDROLASE"/>
    <property type="match status" value="1"/>
</dbReference>
<feature type="active site" evidence="5">
    <location>
        <position position="443"/>
    </location>
</feature>
<dbReference type="InterPro" id="IPR038765">
    <property type="entry name" value="Papain-like_cys_pep_sf"/>
</dbReference>
<feature type="active site" evidence="5">
    <location>
        <position position="421"/>
    </location>
</feature>
<keyword evidence="2 4" id="KW-0378">Hydrolase</keyword>
<dbReference type="EMBL" id="ACGK02000001">
    <property type="protein sequence ID" value="EGF23859.1"/>
    <property type="molecule type" value="Genomic_DNA"/>
</dbReference>
<feature type="region of interest" description="Disordered" evidence="6">
    <location>
        <begin position="252"/>
        <end position="285"/>
    </location>
</feature>
<feature type="active site" evidence="5">
    <location>
        <position position="76"/>
    </location>
</feature>
<dbReference type="GeneID" id="93210407"/>
<evidence type="ECO:0000256" key="1">
    <source>
        <dbReference type="ARBA" id="ARBA00022670"/>
    </source>
</evidence>
<dbReference type="OrthoDB" id="1111399at2"/>
<evidence type="ECO:0000313" key="7">
    <source>
        <dbReference type="EMBL" id="EGF23859.1"/>
    </source>
</evidence>
<feature type="region of interest" description="Disordered" evidence="6">
    <location>
        <begin position="1"/>
        <end position="20"/>
    </location>
</feature>
<dbReference type="Proteomes" id="UP000005947">
    <property type="component" value="Unassembled WGS sequence"/>
</dbReference>
<dbReference type="GO" id="GO:0070005">
    <property type="term" value="F:cysteine-type aminopeptidase activity"/>
    <property type="evidence" value="ECO:0007669"/>
    <property type="project" value="InterPro"/>
</dbReference>
<dbReference type="PIRSF" id="PIRSF005700">
    <property type="entry name" value="PepC"/>
    <property type="match status" value="1"/>
</dbReference>
<dbReference type="GO" id="GO:0006508">
    <property type="term" value="P:proteolysis"/>
    <property type="evidence" value="ECO:0007669"/>
    <property type="project" value="UniProtKB-KW"/>
</dbReference>
<organism evidence="7 8">
    <name type="scientific">Fannyhessea vaginae DSM 15829</name>
    <dbReference type="NCBI Taxonomy" id="525256"/>
    <lineage>
        <taxon>Bacteria</taxon>
        <taxon>Bacillati</taxon>
        <taxon>Actinomycetota</taxon>
        <taxon>Coriobacteriia</taxon>
        <taxon>Coriobacteriales</taxon>
        <taxon>Atopobiaceae</taxon>
        <taxon>Fannyhessea</taxon>
    </lineage>
</organism>
<evidence type="ECO:0000256" key="3">
    <source>
        <dbReference type="ARBA" id="ARBA00022807"/>
    </source>
</evidence>
<dbReference type="RefSeq" id="WP_006302988.1">
    <property type="nucleotide sequence ID" value="NZ_ACGK02000001.1"/>
</dbReference>
<dbReference type="AlphaFoldDB" id="F1T5C8"/>
<dbReference type="InterPro" id="IPR004134">
    <property type="entry name" value="Peptidase_C1B"/>
</dbReference>
<dbReference type="eggNOG" id="COG3579">
    <property type="taxonomic scope" value="Bacteria"/>
</dbReference>
<dbReference type="GO" id="GO:0043418">
    <property type="term" value="P:homocysteine catabolic process"/>
    <property type="evidence" value="ECO:0007669"/>
    <property type="project" value="TreeGrafter"/>
</dbReference>
<dbReference type="InterPro" id="IPR000169">
    <property type="entry name" value="Pept_cys_AS"/>
</dbReference>